<evidence type="ECO:0000259" key="12">
    <source>
        <dbReference type="Pfam" id="PF00291"/>
    </source>
</evidence>
<keyword evidence="9 11" id="KW-0456">Lyase</keyword>
<dbReference type="PROSITE" id="PS00168">
    <property type="entry name" value="TRP_SYNTHASE_BETA"/>
    <property type="match status" value="1"/>
</dbReference>
<dbReference type="CDD" id="cd06446">
    <property type="entry name" value="Trp-synth_B"/>
    <property type="match status" value="1"/>
</dbReference>
<protein>
    <recommendedName>
        <fullName evidence="11">Tryptophan synthase beta chain</fullName>
        <ecNumber evidence="11">4.2.1.20</ecNumber>
    </recommendedName>
</protein>
<feature type="domain" description="Tryptophan synthase beta chain-like PALP" evidence="12">
    <location>
        <begin position="56"/>
        <end position="373"/>
    </location>
</feature>
<dbReference type="RefSeq" id="WP_015361224.1">
    <property type="nucleotide sequence ID" value="NZ_QKZR01000001.1"/>
</dbReference>
<dbReference type="Pfam" id="PF00291">
    <property type="entry name" value="PALP"/>
    <property type="match status" value="1"/>
</dbReference>
<keyword evidence="8 11" id="KW-0057">Aromatic amino acid biosynthesis</keyword>
<dbReference type="HAMAP" id="MF_00133">
    <property type="entry name" value="Trp_synth_beta"/>
    <property type="match status" value="1"/>
</dbReference>
<dbReference type="NCBIfam" id="TIGR00263">
    <property type="entry name" value="trpB"/>
    <property type="match status" value="1"/>
</dbReference>
<dbReference type="InterPro" id="IPR036052">
    <property type="entry name" value="TrpB-like_PALP_sf"/>
</dbReference>
<dbReference type="EC" id="4.2.1.20" evidence="11"/>
<evidence type="ECO:0000256" key="11">
    <source>
        <dbReference type="HAMAP-Rule" id="MF_00133"/>
    </source>
</evidence>
<comment type="catalytic activity">
    <reaction evidence="10 11">
        <text>(1S,2R)-1-C-(indol-3-yl)glycerol 3-phosphate + L-serine = D-glyceraldehyde 3-phosphate + L-tryptophan + H2O</text>
        <dbReference type="Rhea" id="RHEA:10532"/>
        <dbReference type="ChEBI" id="CHEBI:15377"/>
        <dbReference type="ChEBI" id="CHEBI:33384"/>
        <dbReference type="ChEBI" id="CHEBI:57912"/>
        <dbReference type="ChEBI" id="CHEBI:58866"/>
        <dbReference type="ChEBI" id="CHEBI:59776"/>
        <dbReference type="EC" id="4.2.1.20"/>
    </reaction>
</comment>
<evidence type="ECO:0000256" key="10">
    <source>
        <dbReference type="ARBA" id="ARBA00049047"/>
    </source>
</evidence>
<evidence type="ECO:0000256" key="9">
    <source>
        <dbReference type="ARBA" id="ARBA00023239"/>
    </source>
</evidence>
<evidence type="ECO:0000256" key="6">
    <source>
        <dbReference type="ARBA" id="ARBA00022822"/>
    </source>
</evidence>
<evidence type="ECO:0000256" key="4">
    <source>
        <dbReference type="ARBA" id="ARBA00011270"/>
    </source>
</evidence>
<keyword evidence="6 11" id="KW-0822">Tryptophan biosynthesis</keyword>
<comment type="cofactor">
    <cofactor evidence="1 11">
        <name>pyridoxal 5'-phosphate</name>
        <dbReference type="ChEBI" id="CHEBI:597326"/>
    </cofactor>
</comment>
<dbReference type="EMBL" id="QKZR01000001">
    <property type="protein sequence ID" value="PZX43413.1"/>
    <property type="molecule type" value="Genomic_DNA"/>
</dbReference>
<sequence>MSYQVNEKGFYGEFGGAFIPELLYPNIEELQENYLAIEKSPEFQKEFHQLLKDYVGRPTPLFLAKRLSEKYGAQIWLKREDLCHTGAHKINNTIGQILLAEKLGKKRIIAETGAGQHGVATATVCALKGLECIVYMGEKDIKRQAPNVARMKMLGAEVRPATSGSKTLKDATNEAMRDWINNPEDTHYIIGSVVGPHPYPDMVARYQSVISEEIKKQMDGLPDYVIACVGGGSNAMGAFYHFLDDKEVKLIGVEAAGLGVDTDKTAATLTLGTPGVLHASRSIMMQDKDGQVVEPHSISAGLDYPGIGPAHAWLKVSDRAQYMAVTDADALIAAVECSRLEGIIPALETAHAFSVLKDLDLKPTDRVVINLSGRGDKDMNTYMEELDL</sequence>
<dbReference type="InterPro" id="IPR006654">
    <property type="entry name" value="Trp_synth_beta"/>
</dbReference>
<dbReference type="PANTHER" id="PTHR48077">
    <property type="entry name" value="TRYPTOPHAN SYNTHASE-RELATED"/>
    <property type="match status" value="1"/>
</dbReference>
<accession>A0ABX5Q027</accession>
<evidence type="ECO:0000313" key="13">
    <source>
        <dbReference type="EMBL" id="PZX43413.1"/>
    </source>
</evidence>
<dbReference type="InterPro" id="IPR006653">
    <property type="entry name" value="Trp_synth_b_CS"/>
</dbReference>
<organism evidence="13 14">
    <name type="scientific">Nonlabens dokdonensis</name>
    <dbReference type="NCBI Taxonomy" id="328515"/>
    <lineage>
        <taxon>Bacteria</taxon>
        <taxon>Pseudomonadati</taxon>
        <taxon>Bacteroidota</taxon>
        <taxon>Flavobacteriia</taxon>
        <taxon>Flavobacteriales</taxon>
        <taxon>Flavobacteriaceae</taxon>
        <taxon>Nonlabens</taxon>
    </lineage>
</organism>
<keyword evidence="7 11" id="KW-0663">Pyridoxal phosphate</keyword>
<name>A0ABX5Q027_9FLAO</name>
<dbReference type="InterPro" id="IPR001926">
    <property type="entry name" value="TrpB-like_PALP"/>
</dbReference>
<dbReference type="PANTHER" id="PTHR48077:SF3">
    <property type="entry name" value="TRYPTOPHAN SYNTHASE"/>
    <property type="match status" value="1"/>
</dbReference>
<evidence type="ECO:0000256" key="3">
    <source>
        <dbReference type="ARBA" id="ARBA00009982"/>
    </source>
</evidence>
<dbReference type="Gene3D" id="3.40.50.1100">
    <property type="match status" value="2"/>
</dbReference>
<dbReference type="InterPro" id="IPR023026">
    <property type="entry name" value="Trp_synth_beta/beta-like"/>
</dbReference>
<gene>
    <name evidence="11" type="primary">trpB</name>
    <name evidence="13" type="ORF">LX97_00413</name>
</gene>
<feature type="modified residue" description="N6-(pyridoxal phosphate)lysine" evidence="11">
    <location>
        <position position="89"/>
    </location>
</feature>
<comment type="similarity">
    <text evidence="3 11">Belongs to the TrpB family.</text>
</comment>
<comment type="pathway">
    <text evidence="2 11">Amino-acid biosynthesis; L-tryptophan biosynthesis; L-tryptophan from chorismate: step 5/5.</text>
</comment>
<dbReference type="SUPFAM" id="SSF53686">
    <property type="entry name" value="Tryptophan synthase beta subunit-like PLP-dependent enzymes"/>
    <property type="match status" value="1"/>
</dbReference>
<comment type="caution">
    <text evidence="13">The sequence shown here is derived from an EMBL/GenBank/DDBJ whole genome shotgun (WGS) entry which is preliminary data.</text>
</comment>
<evidence type="ECO:0000256" key="5">
    <source>
        <dbReference type="ARBA" id="ARBA00022605"/>
    </source>
</evidence>
<evidence type="ECO:0000256" key="7">
    <source>
        <dbReference type="ARBA" id="ARBA00022898"/>
    </source>
</evidence>
<proteinExistence type="inferred from homology"/>
<comment type="subunit">
    <text evidence="4 11">Tetramer of two alpha and two beta chains.</text>
</comment>
<comment type="function">
    <text evidence="11">The beta subunit is responsible for the synthesis of L-tryptophan from indole and L-serine.</text>
</comment>
<evidence type="ECO:0000256" key="2">
    <source>
        <dbReference type="ARBA" id="ARBA00004733"/>
    </source>
</evidence>
<dbReference type="Proteomes" id="UP000248584">
    <property type="component" value="Unassembled WGS sequence"/>
</dbReference>
<dbReference type="PIRSF" id="PIRSF001413">
    <property type="entry name" value="Trp_syn_beta"/>
    <property type="match status" value="1"/>
</dbReference>
<evidence type="ECO:0000313" key="14">
    <source>
        <dbReference type="Proteomes" id="UP000248584"/>
    </source>
</evidence>
<evidence type="ECO:0000256" key="1">
    <source>
        <dbReference type="ARBA" id="ARBA00001933"/>
    </source>
</evidence>
<evidence type="ECO:0000256" key="8">
    <source>
        <dbReference type="ARBA" id="ARBA00023141"/>
    </source>
</evidence>
<keyword evidence="5 11" id="KW-0028">Amino-acid biosynthesis</keyword>
<reference evidence="13 14" key="1">
    <citation type="submission" date="2018-06" db="EMBL/GenBank/DDBJ databases">
        <title>Genomic Encyclopedia of Archaeal and Bacterial Type Strains, Phase II (KMG-II): from individual species to whole genera.</title>
        <authorList>
            <person name="Goeker M."/>
        </authorList>
    </citation>
    <scope>NUCLEOTIDE SEQUENCE [LARGE SCALE GENOMIC DNA]</scope>
    <source>
        <strain evidence="13 14">DSM 17205</strain>
    </source>
</reference>
<keyword evidence="14" id="KW-1185">Reference proteome</keyword>